<dbReference type="Pfam" id="PF03975">
    <property type="entry name" value="CheD"/>
    <property type="match status" value="1"/>
</dbReference>
<keyword evidence="2 3" id="KW-0378">Hydrolase</keyword>
<evidence type="ECO:0000256" key="1">
    <source>
        <dbReference type="ARBA" id="ARBA00022500"/>
    </source>
</evidence>
<dbReference type="Proteomes" id="UP000198324">
    <property type="component" value="Unassembled WGS sequence"/>
</dbReference>
<comment type="catalytic activity">
    <reaction evidence="3">
        <text>L-glutaminyl-[protein] + H2O = L-glutamyl-[protein] + NH4(+)</text>
        <dbReference type="Rhea" id="RHEA:16441"/>
        <dbReference type="Rhea" id="RHEA-COMP:10207"/>
        <dbReference type="Rhea" id="RHEA-COMP:10208"/>
        <dbReference type="ChEBI" id="CHEBI:15377"/>
        <dbReference type="ChEBI" id="CHEBI:28938"/>
        <dbReference type="ChEBI" id="CHEBI:29973"/>
        <dbReference type="ChEBI" id="CHEBI:30011"/>
        <dbReference type="EC" id="3.5.1.44"/>
    </reaction>
</comment>
<sequence>MQDIDQLPRVFLHTGDCYLGVQPTLVTTVLGSCVAVTMCDPRKGLGAICHAFLPNSVTFDSHGREPQLCRFVDTALDSMYASLLKLAVRPEDLVVKVFGGASGLMGGVQRTSLYDIGSRNIMAVRLWLMNHGLPIFKSQVGGNNGRKLHFLTHTGDVWVKQLNRSGREG</sequence>
<evidence type="ECO:0000256" key="3">
    <source>
        <dbReference type="HAMAP-Rule" id="MF_01440"/>
    </source>
</evidence>
<accession>A0A239CSW7</accession>
<evidence type="ECO:0000256" key="2">
    <source>
        <dbReference type="ARBA" id="ARBA00022801"/>
    </source>
</evidence>
<dbReference type="EMBL" id="FZOC01000009">
    <property type="protein sequence ID" value="SNS22751.1"/>
    <property type="molecule type" value="Genomic_DNA"/>
</dbReference>
<dbReference type="AlphaFoldDB" id="A0A239CSW7"/>
<dbReference type="PANTHER" id="PTHR35147:SF1">
    <property type="entry name" value="CHEMORECEPTOR GLUTAMINE DEAMIDASE CHED-RELATED"/>
    <property type="match status" value="1"/>
</dbReference>
<keyword evidence="1 3" id="KW-0145">Chemotaxis</keyword>
<dbReference type="InterPro" id="IPR011324">
    <property type="entry name" value="Cytotoxic_necrot_fac-like_cat"/>
</dbReference>
<dbReference type="EC" id="3.5.1.44" evidence="3"/>
<dbReference type="CDD" id="cd16352">
    <property type="entry name" value="CheD"/>
    <property type="match status" value="1"/>
</dbReference>
<proteinExistence type="inferred from homology"/>
<evidence type="ECO:0000313" key="5">
    <source>
        <dbReference type="Proteomes" id="UP000198324"/>
    </source>
</evidence>
<keyword evidence="5" id="KW-1185">Reference proteome</keyword>
<dbReference type="SUPFAM" id="SSF64438">
    <property type="entry name" value="CNF1/YfiH-like putative cysteine hydrolases"/>
    <property type="match status" value="1"/>
</dbReference>
<evidence type="ECO:0000313" key="4">
    <source>
        <dbReference type="EMBL" id="SNS22751.1"/>
    </source>
</evidence>
<dbReference type="InterPro" id="IPR005659">
    <property type="entry name" value="Chemorcpt_Glu_NH3ase_CheD"/>
</dbReference>
<dbReference type="PANTHER" id="PTHR35147">
    <property type="entry name" value="CHEMORECEPTOR GLUTAMINE DEAMIDASE CHED-RELATED"/>
    <property type="match status" value="1"/>
</dbReference>
<comment type="function">
    <text evidence="3">Probably deamidates glutamine residues to glutamate on methyl-accepting chemotaxis receptors (MCPs), playing an important role in chemotaxis.</text>
</comment>
<reference evidence="4 5" key="1">
    <citation type="submission" date="2017-06" db="EMBL/GenBank/DDBJ databases">
        <authorList>
            <person name="Kim H.J."/>
            <person name="Triplett B.A."/>
        </authorList>
    </citation>
    <scope>NUCLEOTIDE SEQUENCE [LARGE SCALE GENOMIC DNA]</scope>
    <source>
        <strain evidence="4 5">DSM 13116</strain>
    </source>
</reference>
<dbReference type="HAMAP" id="MF_01440">
    <property type="entry name" value="CheD"/>
    <property type="match status" value="1"/>
</dbReference>
<name>A0A239CSW7_9BACT</name>
<dbReference type="InterPro" id="IPR038592">
    <property type="entry name" value="CheD-like_sf"/>
</dbReference>
<comment type="similarity">
    <text evidence="3">Belongs to the CheD family.</text>
</comment>
<protein>
    <recommendedName>
        <fullName evidence="3">Probable chemoreceptor glutamine deamidase CheD</fullName>
        <ecNumber evidence="3">3.5.1.44</ecNumber>
    </recommendedName>
</protein>
<organism evidence="4 5">
    <name type="scientific">Humidesulfovibrio mexicanus</name>
    <dbReference type="NCBI Taxonomy" id="147047"/>
    <lineage>
        <taxon>Bacteria</taxon>
        <taxon>Pseudomonadati</taxon>
        <taxon>Thermodesulfobacteriota</taxon>
        <taxon>Desulfovibrionia</taxon>
        <taxon>Desulfovibrionales</taxon>
        <taxon>Desulfovibrionaceae</taxon>
        <taxon>Humidesulfovibrio</taxon>
    </lineage>
</organism>
<gene>
    <name evidence="3" type="primary">cheD</name>
    <name evidence="4" type="ORF">SAMN04488503_3248</name>
</gene>
<dbReference type="Gene3D" id="3.30.1330.200">
    <property type="match status" value="1"/>
</dbReference>
<dbReference type="GO" id="GO:0050568">
    <property type="term" value="F:protein-glutamine glutaminase activity"/>
    <property type="evidence" value="ECO:0007669"/>
    <property type="project" value="UniProtKB-UniRule"/>
</dbReference>
<dbReference type="RefSeq" id="WP_235641626.1">
    <property type="nucleotide sequence ID" value="NZ_FZOC01000009.1"/>
</dbReference>
<dbReference type="GO" id="GO:0006935">
    <property type="term" value="P:chemotaxis"/>
    <property type="evidence" value="ECO:0007669"/>
    <property type="project" value="UniProtKB-UniRule"/>
</dbReference>